<sequence>MSTMVEKVKNRISDPASKKIGACFVFSGVLIIYFFLYLRRNKKNLPFPRCFISKFINENMTLNELFEELSQREALIVHCSTQAKSTGTPLPGSVARAPLYYPNDMITAKGIFETGSERLCCSIIWPKHSDTWGDIGLVVKPHNVGSILDVCSHDAGSPSDATLGQGYGKPFTKDAVMETFEKSSGEHNEWGIKGAEVIGIFVKYSDQLPIVATQTKLSDRTDYDPTIPDQIINDFRCVAIGEITSSFPGLPILTFKDGKIVEITPTHVLPYSDT</sequence>
<dbReference type="EMBL" id="LHZT01000094">
    <property type="protein sequence ID" value="KXV60225.1"/>
    <property type="molecule type" value="Genomic_DNA"/>
</dbReference>
<dbReference type="AlphaFoldDB" id="A0A149U432"/>
<dbReference type="Proteomes" id="UP000075411">
    <property type="component" value="Unassembled WGS sequence"/>
</dbReference>
<evidence type="ECO:0000313" key="3">
    <source>
        <dbReference type="Proteomes" id="UP000075411"/>
    </source>
</evidence>
<name>A0A149U432_9PROT</name>
<keyword evidence="1" id="KW-1133">Transmembrane helix</keyword>
<dbReference type="RefSeq" id="WP_061487404.1">
    <property type="nucleotide sequence ID" value="NZ_LHZT01000094.1"/>
</dbReference>
<evidence type="ECO:0000256" key="1">
    <source>
        <dbReference type="SAM" id="Phobius"/>
    </source>
</evidence>
<keyword evidence="1" id="KW-0812">Transmembrane</keyword>
<gene>
    <name evidence="2" type="ORF">AD947_02615</name>
</gene>
<accession>A0A149U432</accession>
<feature type="transmembrane region" description="Helical" evidence="1">
    <location>
        <begin position="20"/>
        <end position="38"/>
    </location>
</feature>
<comment type="caution">
    <text evidence="2">The sequence shown here is derived from an EMBL/GenBank/DDBJ whole genome shotgun (WGS) entry which is preliminary data.</text>
</comment>
<proteinExistence type="predicted"/>
<evidence type="ECO:0000313" key="2">
    <source>
        <dbReference type="EMBL" id="KXV60225.1"/>
    </source>
</evidence>
<organism evidence="2 3">
    <name type="scientific">Acetobacter tropicalis</name>
    <dbReference type="NCBI Taxonomy" id="104102"/>
    <lineage>
        <taxon>Bacteria</taxon>
        <taxon>Pseudomonadati</taxon>
        <taxon>Pseudomonadota</taxon>
        <taxon>Alphaproteobacteria</taxon>
        <taxon>Acetobacterales</taxon>
        <taxon>Acetobacteraceae</taxon>
        <taxon>Acetobacter</taxon>
    </lineage>
</organism>
<dbReference type="PATRIC" id="fig|104102.12.peg.3305"/>
<protein>
    <submittedName>
        <fullName evidence="2">Uncharacterized protein</fullName>
    </submittedName>
</protein>
<keyword evidence="1" id="KW-0472">Membrane</keyword>
<reference evidence="2 3" key="1">
    <citation type="submission" date="2015-06" db="EMBL/GenBank/DDBJ databases">
        <title>Improved classification and identification of acetic acid bacteria using matrix-assisted laser desorption/ionization time-of-flight mass spectrometry; Gluconobacter nephelii and Gluconobacter uchimurae are later heterotypic synonyms of Gluconobacter japonicus and Gluconobacter oxydans, respectively.</title>
        <authorList>
            <person name="Li L."/>
            <person name="Cleenwerck I."/>
            <person name="De Vuyst L."/>
            <person name="Vandamme P."/>
        </authorList>
    </citation>
    <scope>NUCLEOTIDE SEQUENCE [LARGE SCALE GENOMIC DNA]</scope>
    <source>
        <strain evidence="2 3">LMG 1663</strain>
    </source>
</reference>